<sequence>MMYRRRSYFRTPRGTYYRSVKPVKYSNETYNASFAYQWTSAANTTKSITMVPAVQTLGVRKVKNFTLSITQSPTYDKTGTTAKSSNFIYAIVYCPEGMEPQQLNLGSLTAASSLYEPNQNVIASGVCSSDSGQLRLSNRMSRNLNSGDRIYLLFRPTTSTGTAEDFTNISAVLNYAIAY</sequence>
<proteinExistence type="predicted"/>
<name>A0A894JLC4_9VIRU</name>
<reference evidence="1" key="1">
    <citation type="submission" date="2020-02" db="EMBL/GenBank/DDBJ databases">
        <title>A reference catalog of swine virome.</title>
        <authorList>
            <person name="He B."/>
            <person name="Tu C."/>
        </authorList>
    </citation>
    <scope>NUCLEOTIDE SEQUENCE</scope>
    <source>
        <strain evidence="1">VIRES_HLJ01_2265212</strain>
    </source>
</reference>
<organism evidence="1">
    <name type="scientific">Circular ssDNA virus sp</name>
    <dbReference type="NCBI Taxonomy" id="2805939"/>
    <lineage>
        <taxon>Viruses</taxon>
    </lineage>
</organism>
<evidence type="ECO:0000313" key="1">
    <source>
        <dbReference type="EMBL" id="QRV61589.1"/>
    </source>
</evidence>
<evidence type="ECO:0008006" key="2">
    <source>
        <dbReference type="Google" id="ProtNLM"/>
    </source>
</evidence>
<dbReference type="EMBL" id="MT135241">
    <property type="protein sequence ID" value="QRV61589.1"/>
    <property type="molecule type" value="Genomic_DNA"/>
</dbReference>
<protein>
    <recommendedName>
        <fullName evidence="2">Capsid protein</fullName>
    </recommendedName>
</protein>
<accession>A0A894JLC4</accession>